<dbReference type="Pfam" id="PF03787">
    <property type="entry name" value="RAMPs"/>
    <property type="match status" value="1"/>
</dbReference>
<evidence type="ECO:0000313" key="5">
    <source>
        <dbReference type="Proteomes" id="UP000516117"/>
    </source>
</evidence>
<dbReference type="GO" id="GO:0051607">
    <property type="term" value="P:defense response to virus"/>
    <property type="evidence" value="ECO:0007669"/>
    <property type="project" value="UniProtKB-KW"/>
</dbReference>
<evidence type="ECO:0000256" key="1">
    <source>
        <dbReference type="ARBA" id="ARBA00023118"/>
    </source>
</evidence>
<organism evidence="4 5">
    <name type="scientific">Tessaracoccus defluvii</name>
    <dbReference type="NCBI Taxonomy" id="1285901"/>
    <lineage>
        <taxon>Bacteria</taxon>
        <taxon>Bacillati</taxon>
        <taxon>Actinomycetota</taxon>
        <taxon>Actinomycetes</taxon>
        <taxon>Propionibacteriales</taxon>
        <taxon>Propionibacteriaceae</taxon>
        <taxon>Tessaracoccus</taxon>
    </lineage>
</organism>
<gene>
    <name evidence="4" type="ORF">H9L22_10995</name>
</gene>
<dbReference type="Proteomes" id="UP000516117">
    <property type="component" value="Chromosome"/>
</dbReference>
<evidence type="ECO:0000313" key="4">
    <source>
        <dbReference type="EMBL" id="QNP54827.1"/>
    </source>
</evidence>
<dbReference type="AlphaFoldDB" id="A0A7H0H2R1"/>
<dbReference type="CDD" id="cd09726">
    <property type="entry name" value="RAMP_I_III"/>
    <property type="match status" value="1"/>
</dbReference>
<evidence type="ECO:0000256" key="2">
    <source>
        <dbReference type="ARBA" id="ARBA00093789"/>
    </source>
</evidence>
<keyword evidence="1" id="KW-0051">Antiviral defense</keyword>
<protein>
    <recommendedName>
        <fullName evidence="3">CRISPR type III-associated protein domain-containing protein</fullName>
    </recommendedName>
</protein>
<reference evidence="4 5" key="1">
    <citation type="submission" date="2020-08" db="EMBL/GenBank/DDBJ databases">
        <title>Genome sequence of Tessaracoccus defluvii JCM 17540T.</title>
        <authorList>
            <person name="Hyun D.-W."/>
            <person name="Bae J.-W."/>
        </authorList>
    </citation>
    <scope>NUCLEOTIDE SEQUENCE [LARGE SCALE GENOMIC DNA]</scope>
    <source>
        <strain evidence="4 5">JCM 17540</strain>
    </source>
</reference>
<name>A0A7H0H2R1_9ACTN</name>
<feature type="domain" description="CRISPR type III-associated protein" evidence="3">
    <location>
        <begin position="34"/>
        <end position="168"/>
    </location>
</feature>
<evidence type="ECO:0000259" key="3">
    <source>
        <dbReference type="Pfam" id="PF03787"/>
    </source>
</evidence>
<keyword evidence="5" id="KW-1185">Reference proteome</keyword>
<dbReference type="KEGG" id="tdf:H9L22_10995"/>
<proteinExistence type="predicted"/>
<comment type="subunit">
    <text evidence="2">Part of the Csm effector complex that includes Cas10, Csm2, Csm3, Csm4 and Csm5.</text>
</comment>
<dbReference type="RefSeq" id="WP_187719963.1">
    <property type="nucleotide sequence ID" value="NZ_BAABBL010000018.1"/>
</dbReference>
<dbReference type="EMBL" id="CP060789">
    <property type="protein sequence ID" value="QNP54827.1"/>
    <property type="molecule type" value="Genomic_DNA"/>
</dbReference>
<sequence length="194" mass="21001">MSTVITVTITVNSGFRISTGQAVEAADAALDHDNPLPGRSLKGDLRASARQLLPGTRLPSGQWDDDPLVKEVFGERGGDGCPWHFGDAVLDEVHYRPRTRIALDSQRRVVPGAMLVGEEAHTAQATQTITQIAPLDAERLKLHAALLHVSARLIDGVGHGRRRGLGWVTITTDAPRIDDSVELVMDYTASRKKA</sequence>
<dbReference type="InterPro" id="IPR005537">
    <property type="entry name" value="RAMP_III_fam"/>
</dbReference>
<accession>A0A7H0H2R1</accession>